<organism evidence="2 3">
    <name type="scientific">Pyronema omphalodes (strain CBS 100304)</name>
    <name type="common">Pyronema confluens</name>
    <dbReference type="NCBI Taxonomy" id="1076935"/>
    <lineage>
        <taxon>Eukaryota</taxon>
        <taxon>Fungi</taxon>
        <taxon>Dikarya</taxon>
        <taxon>Ascomycota</taxon>
        <taxon>Pezizomycotina</taxon>
        <taxon>Pezizomycetes</taxon>
        <taxon>Pezizales</taxon>
        <taxon>Pyronemataceae</taxon>
        <taxon>Pyronema</taxon>
    </lineage>
</organism>
<accession>U4LDQ9</accession>
<proteinExistence type="predicted"/>
<protein>
    <submittedName>
        <fullName evidence="2">Uncharacterized protein</fullName>
    </submittedName>
</protein>
<dbReference type="Proteomes" id="UP000018144">
    <property type="component" value="Unassembled WGS sequence"/>
</dbReference>
<feature type="compositionally biased region" description="Polar residues" evidence="1">
    <location>
        <begin position="97"/>
        <end position="107"/>
    </location>
</feature>
<keyword evidence="3" id="KW-1185">Reference proteome</keyword>
<sequence>MFFPTPLNFLEQCKMPDMKSDSKGDKVSEANYYYNPDDPHNLNYSPYHNPLVDRRAKSRYYRFSPDISDQEWEIIKDAPDVPYNPAPALKKFDAMSPSFSTDNTSYPRHNRRKHRGSSPKPFTYHTKPYARHGPTPNHYIVTNDEKRLE</sequence>
<feature type="region of interest" description="Disordered" evidence="1">
    <location>
        <begin position="92"/>
        <end position="149"/>
    </location>
</feature>
<evidence type="ECO:0000256" key="1">
    <source>
        <dbReference type="SAM" id="MobiDB-lite"/>
    </source>
</evidence>
<reference evidence="2 3" key="1">
    <citation type="journal article" date="2013" name="PLoS Genet.">
        <title>The genome and development-dependent transcriptomes of Pyronema confluens: a window into fungal evolution.</title>
        <authorList>
            <person name="Traeger S."/>
            <person name="Altegoer F."/>
            <person name="Freitag M."/>
            <person name="Gabaldon T."/>
            <person name="Kempken F."/>
            <person name="Kumar A."/>
            <person name="Marcet-Houben M."/>
            <person name="Poggeler S."/>
            <person name="Stajich J.E."/>
            <person name="Nowrousian M."/>
        </authorList>
    </citation>
    <scope>NUCLEOTIDE SEQUENCE [LARGE SCALE GENOMIC DNA]</scope>
    <source>
        <strain evidence="3">CBS 100304</strain>
        <tissue evidence="2">Vegetative mycelium</tissue>
    </source>
</reference>
<dbReference type="AlphaFoldDB" id="U4LDQ9"/>
<gene>
    <name evidence="2" type="ORF">PCON_12294</name>
</gene>
<name>U4LDQ9_PYROM</name>
<evidence type="ECO:0000313" key="2">
    <source>
        <dbReference type="EMBL" id="CCX12700.1"/>
    </source>
</evidence>
<dbReference type="EMBL" id="HF935723">
    <property type="protein sequence ID" value="CCX12700.1"/>
    <property type="molecule type" value="Genomic_DNA"/>
</dbReference>
<feature type="compositionally biased region" description="Basic residues" evidence="1">
    <location>
        <begin position="108"/>
        <end position="117"/>
    </location>
</feature>
<evidence type="ECO:0000313" key="3">
    <source>
        <dbReference type="Proteomes" id="UP000018144"/>
    </source>
</evidence>